<keyword evidence="1" id="KW-0472">Membrane</keyword>
<organism evidence="2">
    <name type="scientific">viral metagenome</name>
    <dbReference type="NCBI Taxonomy" id="1070528"/>
    <lineage>
        <taxon>unclassified sequences</taxon>
        <taxon>metagenomes</taxon>
        <taxon>organismal metagenomes</taxon>
    </lineage>
</organism>
<keyword evidence="1" id="KW-0812">Transmembrane</keyword>
<evidence type="ECO:0000313" key="2">
    <source>
        <dbReference type="EMBL" id="QHU05032.1"/>
    </source>
</evidence>
<sequence>MAADYLMYTTSSLFFLCYVPELYANYKNKNANVYNLPEKIIIFIATSLALAYAIVNNSIPLMTNYGPLLLLDGTAMLMRFYYVYQNKKIENNVIKRVEIGCETDQIGCETDQIGCETDQIEIIVKE</sequence>
<name>A0A6C0JHA4_9ZZZZ</name>
<dbReference type="AlphaFoldDB" id="A0A6C0JHA4"/>
<dbReference type="EMBL" id="MN740406">
    <property type="protein sequence ID" value="QHU05032.1"/>
    <property type="molecule type" value="Genomic_DNA"/>
</dbReference>
<evidence type="ECO:0000256" key="1">
    <source>
        <dbReference type="SAM" id="Phobius"/>
    </source>
</evidence>
<keyword evidence="1" id="KW-1133">Transmembrane helix</keyword>
<accession>A0A6C0JHA4</accession>
<feature type="transmembrane region" description="Helical" evidence="1">
    <location>
        <begin position="36"/>
        <end position="55"/>
    </location>
</feature>
<feature type="transmembrane region" description="Helical" evidence="1">
    <location>
        <begin position="67"/>
        <end position="84"/>
    </location>
</feature>
<protein>
    <recommendedName>
        <fullName evidence="3">PQ loop repeat protein</fullName>
    </recommendedName>
</protein>
<dbReference type="Gene3D" id="1.20.1280.290">
    <property type="match status" value="1"/>
</dbReference>
<reference evidence="2" key="1">
    <citation type="journal article" date="2020" name="Nature">
        <title>Giant virus diversity and host interactions through global metagenomics.</title>
        <authorList>
            <person name="Schulz F."/>
            <person name="Roux S."/>
            <person name="Paez-Espino D."/>
            <person name="Jungbluth S."/>
            <person name="Walsh D.A."/>
            <person name="Denef V.J."/>
            <person name="McMahon K.D."/>
            <person name="Konstantinidis K.T."/>
            <person name="Eloe-Fadrosh E.A."/>
            <person name="Kyrpides N.C."/>
            <person name="Woyke T."/>
        </authorList>
    </citation>
    <scope>NUCLEOTIDE SEQUENCE</scope>
    <source>
        <strain evidence="2">GVMAG-M-3300027708-5</strain>
    </source>
</reference>
<evidence type="ECO:0008006" key="3">
    <source>
        <dbReference type="Google" id="ProtNLM"/>
    </source>
</evidence>
<proteinExistence type="predicted"/>